<keyword evidence="7" id="KW-0969">Cilium</keyword>
<keyword evidence="13" id="KW-1185">Reference proteome</keyword>
<reference evidence="12" key="1">
    <citation type="submission" date="2025-08" db="UniProtKB">
        <authorList>
            <consortium name="Ensembl"/>
        </authorList>
    </citation>
    <scope>IDENTIFICATION</scope>
</reference>
<keyword evidence="8" id="KW-0206">Cytoskeleton</keyword>
<dbReference type="GO" id="GO:0036064">
    <property type="term" value="C:ciliary basal body"/>
    <property type="evidence" value="ECO:0007669"/>
    <property type="project" value="TreeGrafter"/>
</dbReference>
<comment type="similarity">
    <text evidence="10">Belongs to the CEP41 family.</text>
</comment>
<evidence type="ECO:0000256" key="3">
    <source>
        <dbReference type="ARBA" id="ARBA00022448"/>
    </source>
</evidence>
<dbReference type="STRING" id="109280.ENSHCOP00000012996"/>
<dbReference type="InterPro" id="IPR051889">
    <property type="entry name" value="CEP41"/>
</dbReference>
<evidence type="ECO:0000256" key="5">
    <source>
        <dbReference type="ARBA" id="ARBA00022794"/>
    </source>
</evidence>
<comment type="subcellular location">
    <subcellularLocation>
        <location evidence="1">Cytoplasm</location>
        <location evidence="1">Cytoskeleton</location>
        <location evidence="1">Cilium basal body</location>
    </subcellularLocation>
    <subcellularLocation>
        <location evidence="2">Cytoplasm</location>
        <location evidence="2">Cytoskeleton</location>
        <location evidence="2">Microtubule organizing center</location>
        <location evidence="2">Centrosome</location>
    </subcellularLocation>
</comment>
<dbReference type="GO" id="GO:0060271">
    <property type="term" value="P:cilium assembly"/>
    <property type="evidence" value="ECO:0007669"/>
    <property type="project" value="TreeGrafter"/>
</dbReference>
<evidence type="ECO:0000256" key="8">
    <source>
        <dbReference type="ARBA" id="ARBA00023212"/>
    </source>
</evidence>
<name>A0A3Q2Y603_HIPCM</name>
<evidence type="ECO:0000313" key="12">
    <source>
        <dbReference type="Ensembl" id="ENSHCOP00000012996.1"/>
    </source>
</evidence>
<evidence type="ECO:0000256" key="9">
    <source>
        <dbReference type="ARBA" id="ARBA00023273"/>
    </source>
</evidence>
<protein>
    <recommendedName>
        <fullName evidence="11">Rhodanese domain-containing protein</fullName>
    </recommendedName>
</protein>
<evidence type="ECO:0000256" key="1">
    <source>
        <dbReference type="ARBA" id="ARBA00004120"/>
    </source>
</evidence>
<dbReference type="PANTHER" id="PTHR44390:SF1">
    <property type="entry name" value="CENTROSOMAL PROTEIN OF 41 KDA"/>
    <property type="match status" value="1"/>
</dbReference>
<proteinExistence type="inferred from homology"/>
<dbReference type="PANTHER" id="PTHR44390">
    <property type="entry name" value="CENTROSOMAL PROTEIN OF 41 KDA"/>
    <property type="match status" value="1"/>
</dbReference>
<reference evidence="12" key="2">
    <citation type="submission" date="2025-09" db="UniProtKB">
        <authorList>
            <consortium name="Ensembl"/>
        </authorList>
    </citation>
    <scope>IDENTIFICATION</scope>
</reference>
<keyword evidence="3" id="KW-0813">Transport</keyword>
<evidence type="ECO:0000256" key="7">
    <source>
        <dbReference type="ARBA" id="ARBA00023069"/>
    </source>
</evidence>
<dbReference type="GO" id="GO:0015031">
    <property type="term" value="P:protein transport"/>
    <property type="evidence" value="ECO:0007669"/>
    <property type="project" value="UniProtKB-KW"/>
</dbReference>
<evidence type="ECO:0000259" key="11">
    <source>
        <dbReference type="PROSITE" id="PS50206"/>
    </source>
</evidence>
<keyword evidence="5" id="KW-0970">Cilium biogenesis/degradation</keyword>
<dbReference type="GeneTree" id="ENSGT00390000002222"/>
<accession>A0A3Q2Y603</accession>
<evidence type="ECO:0000256" key="6">
    <source>
        <dbReference type="ARBA" id="ARBA00022927"/>
    </source>
</evidence>
<dbReference type="CDD" id="cd00158">
    <property type="entry name" value="RHOD"/>
    <property type="match status" value="1"/>
</dbReference>
<dbReference type="PROSITE" id="PS50206">
    <property type="entry name" value="RHODANESE_3"/>
    <property type="match status" value="1"/>
</dbReference>
<dbReference type="Proteomes" id="UP000264820">
    <property type="component" value="Unplaced"/>
</dbReference>
<dbReference type="Ensembl" id="ENSHCOT00000020190.1">
    <property type="protein sequence ID" value="ENSHCOP00000012996.1"/>
    <property type="gene ID" value="ENSHCOG00000016070.1"/>
</dbReference>
<evidence type="ECO:0000313" key="13">
    <source>
        <dbReference type="Proteomes" id="UP000264820"/>
    </source>
</evidence>
<dbReference type="GO" id="GO:0005813">
    <property type="term" value="C:centrosome"/>
    <property type="evidence" value="ECO:0007669"/>
    <property type="project" value="UniProtKB-SubCell"/>
</dbReference>
<organism evidence="12 13">
    <name type="scientific">Hippocampus comes</name>
    <name type="common">Tiger tail seahorse</name>
    <dbReference type="NCBI Taxonomy" id="109280"/>
    <lineage>
        <taxon>Eukaryota</taxon>
        <taxon>Metazoa</taxon>
        <taxon>Chordata</taxon>
        <taxon>Craniata</taxon>
        <taxon>Vertebrata</taxon>
        <taxon>Euteleostomi</taxon>
        <taxon>Actinopterygii</taxon>
        <taxon>Neopterygii</taxon>
        <taxon>Teleostei</taxon>
        <taxon>Neoteleostei</taxon>
        <taxon>Acanthomorphata</taxon>
        <taxon>Syngnathiaria</taxon>
        <taxon>Syngnathiformes</taxon>
        <taxon>Syngnathoidei</taxon>
        <taxon>Syngnathidae</taxon>
        <taxon>Hippocampus</taxon>
    </lineage>
</organism>
<dbReference type="SUPFAM" id="SSF52821">
    <property type="entry name" value="Rhodanese/Cell cycle control phosphatase"/>
    <property type="match status" value="1"/>
</dbReference>
<evidence type="ECO:0000256" key="2">
    <source>
        <dbReference type="ARBA" id="ARBA00004300"/>
    </source>
</evidence>
<dbReference type="AlphaFoldDB" id="A0A3Q2Y603"/>
<keyword evidence="9" id="KW-0966">Cell projection</keyword>
<evidence type="ECO:0000256" key="4">
    <source>
        <dbReference type="ARBA" id="ARBA00022490"/>
    </source>
</evidence>
<keyword evidence="4" id="KW-0963">Cytoplasm</keyword>
<keyword evidence="6" id="KW-0653">Protein transport</keyword>
<evidence type="ECO:0000256" key="10">
    <source>
        <dbReference type="ARBA" id="ARBA00038465"/>
    </source>
</evidence>
<feature type="domain" description="Rhodanese" evidence="11">
    <location>
        <begin position="15"/>
        <end position="63"/>
    </location>
</feature>
<dbReference type="InterPro" id="IPR036873">
    <property type="entry name" value="Rhodanese-like_dom_sf"/>
</dbReference>
<sequence>MNPYTKEVLEYKNAEGKIIIVYDEDERIASQAATSMCQRGFENLFLLSGGLKVIAQKFPEGMTTGPLPASCLPPTVLSKWKKGVPPPPPQPFMQVAVQRWRFTPDELARIEGQLENFVMMGILDPLIVRPVDGSTAGLVCNPGQNERVSMDLKSNIARVLTAQSLLLSGHIEWNCTGPMRKRTHRWY</sequence>
<dbReference type="InterPro" id="IPR001763">
    <property type="entry name" value="Rhodanese-like_dom"/>
</dbReference>